<name>A0A9P3FGK6_9PEZI</name>
<sequence>MSEALFRYVRNACADIFTSLRWALSRAPLILWTCAQNPVGSLNELIGIIDFSLREVLPWITYGLLRDAARFLIIKEYWSRYNQWKDFRTEARKRTRRELTPCGLRRTGKQADSLFLTKLPSEIRNQIYELCFEHQKLLVVPVKRQLHTKLVSFSAQDRHLYNPDDLAVCESLLGLPLTCKQIYAETIDMLYSRSTFCFMQPEQIVPFHKQLPSQLWNAITSIEFDSDLYHRLRKLDMDLPAHSVIHRSEAWLEFWSLVNTMKGLERVLVTRTDLGLRFDDLSAMQQVKKRLEVFDVYLAETQIMCDPVDVDLKTAQFKLFLPSGQQYLADPPLSGPAGNYGGVMERMHQAWWQM</sequence>
<evidence type="ECO:0000313" key="2">
    <source>
        <dbReference type="EMBL" id="GIZ41580.1"/>
    </source>
</evidence>
<dbReference type="InterPro" id="IPR056632">
    <property type="entry name" value="DUF7730"/>
</dbReference>
<evidence type="ECO:0000313" key="3">
    <source>
        <dbReference type="Proteomes" id="UP000825890"/>
    </source>
</evidence>
<evidence type="ECO:0000259" key="1">
    <source>
        <dbReference type="Pfam" id="PF24864"/>
    </source>
</evidence>
<dbReference type="EMBL" id="BOLY01000003">
    <property type="protein sequence ID" value="GIZ41580.1"/>
    <property type="molecule type" value="Genomic_DNA"/>
</dbReference>
<organism evidence="2 3">
    <name type="scientific">Cercospora kikuchii</name>
    <dbReference type="NCBI Taxonomy" id="84275"/>
    <lineage>
        <taxon>Eukaryota</taxon>
        <taxon>Fungi</taxon>
        <taxon>Dikarya</taxon>
        <taxon>Ascomycota</taxon>
        <taxon>Pezizomycotina</taxon>
        <taxon>Dothideomycetes</taxon>
        <taxon>Dothideomycetidae</taxon>
        <taxon>Mycosphaerellales</taxon>
        <taxon>Mycosphaerellaceae</taxon>
        <taxon>Cercospora</taxon>
    </lineage>
</organism>
<reference evidence="2 3" key="1">
    <citation type="submission" date="2021-01" db="EMBL/GenBank/DDBJ databases">
        <title>Cercospora kikuchii MAFF 305040 whole genome shotgun sequence.</title>
        <authorList>
            <person name="Kashiwa T."/>
            <person name="Suzuki T."/>
        </authorList>
    </citation>
    <scope>NUCLEOTIDE SEQUENCE [LARGE SCALE GENOMIC DNA]</scope>
    <source>
        <strain evidence="2 3">MAFF 305040</strain>
    </source>
</reference>
<dbReference type="Pfam" id="PF24864">
    <property type="entry name" value="DUF7730"/>
    <property type="match status" value="1"/>
</dbReference>
<feature type="domain" description="DUF7730" evidence="1">
    <location>
        <begin position="109"/>
        <end position="273"/>
    </location>
</feature>
<dbReference type="OrthoDB" id="4757095at2759"/>
<dbReference type="PANTHER" id="PTHR38790">
    <property type="entry name" value="2EXR DOMAIN-CONTAINING PROTEIN-RELATED"/>
    <property type="match status" value="1"/>
</dbReference>
<dbReference type="RefSeq" id="XP_044656067.1">
    <property type="nucleotide sequence ID" value="XM_044800132.1"/>
</dbReference>
<proteinExistence type="predicted"/>
<gene>
    <name evidence="2" type="ORF">CKM354_000487900</name>
</gene>
<protein>
    <recommendedName>
        <fullName evidence="1">DUF7730 domain-containing protein</fullName>
    </recommendedName>
</protein>
<dbReference type="AlphaFoldDB" id="A0A9P3FGK6"/>
<accession>A0A9P3FGK6</accession>
<keyword evidence="3" id="KW-1185">Reference proteome</keyword>
<comment type="caution">
    <text evidence="2">The sequence shown here is derived from an EMBL/GenBank/DDBJ whole genome shotgun (WGS) entry which is preliminary data.</text>
</comment>
<dbReference type="GeneID" id="68290454"/>
<dbReference type="Proteomes" id="UP000825890">
    <property type="component" value="Unassembled WGS sequence"/>
</dbReference>